<comment type="subcellular location">
    <subcellularLocation>
        <location evidence="1 7">Cell outer membrane</location>
        <topology evidence="1 7">Multi-pass membrane protein</topology>
    </subcellularLocation>
</comment>
<evidence type="ECO:0000256" key="5">
    <source>
        <dbReference type="ARBA" id="ARBA00023136"/>
    </source>
</evidence>
<dbReference type="OrthoDB" id="9768177at2"/>
<dbReference type="InterPro" id="IPR023997">
    <property type="entry name" value="TonB-dep_OMP_SusC/RagA_CS"/>
</dbReference>
<dbReference type="InterPro" id="IPR012910">
    <property type="entry name" value="Plug_dom"/>
</dbReference>
<comment type="caution">
    <text evidence="9">The sequence shown here is derived from an EMBL/GenBank/DDBJ whole genome shotgun (WGS) entry which is preliminary data.</text>
</comment>
<evidence type="ECO:0000256" key="6">
    <source>
        <dbReference type="ARBA" id="ARBA00023237"/>
    </source>
</evidence>
<feature type="domain" description="TonB-dependent receptor plug" evidence="8">
    <location>
        <begin position="116"/>
        <end position="229"/>
    </location>
</feature>
<dbReference type="AlphaFoldDB" id="A0A4Q5LYH0"/>
<dbReference type="Pfam" id="PF07715">
    <property type="entry name" value="Plug"/>
    <property type="match status" value="1"/>
</dbReference>
<evidence type="ECO:0000256" key="4">
    <source>
        <dbReference type="ARBA" id="ARBA00022692"/>
    </source>
</evidence>
<dbReference type="InterPro" id="IPR023996">
    <property type="entry name" value="TonB-dep_OMP_SusC/RagA"/>
</dbReference>
<dbReference type="Proteomes" id="UP000293162">
    <property type="component" value="Unassembled WGS sequence"/>
</dbReference>
<keyword evidence="3 7" id="KW-1134">Transmembrane beta strand</keyword>
<evidence type="ECO:0000259" key="8">
    <source>
        <dbReference type="Pfam" id="PF07715"/>
    </source>
</evidence>
<protein>
    <submittedName>
        <fullName evidence="9">SusC/RagA family TonB-linked outer membrane protein</fullName>
    </submittedName>
</protein>
<name>A0A4Q5LYH0_9BACT</name>
<dbReference type="SUPFAM" id="SSF56935">
    <property type="entry name" value="Porins"/>
    <property type="match status" value="1"/>
</dbReference>
<comment type="similarity">
    <text evidence="7">Belongs to the TonB-dependent receptor family.</text>
</comment>
<organism evidence="9 10">
    <name type="scientific">Emticicia agri</name>
    <dbReference type="NCBI Taxonomy" id="2492393"/>
    <lineage>
        <taxon>Bacteria</taxon>
        <taxon>Pseudomonadati</taxon>
        <taxon>Bacteroidota</taxon>
        <taxon>Cytophagia</taxon>
        <taxon>Cytophagales</taxon>
        <taxon>Leadbetterellaceae</taxon>
        <taxon>Emticicia</taxon>
    </lineage>
</organism>
<dbReference type="SUPFAM" id="SSF49464">
    <property type="entry name" value="Carboxypeptidase regulatory domain-like"/>
    <property type="match status" value="1"/>
</dbReference>
<dbReference type="RefSeq" id="WP_130021999.1">
    <property type="nucleotide sequence ID" value="NZ_SEWF01000021.1"/>
</dbReference>
<dbReference type="Gene3D" id="2.170.130.10">
    <property type="entry name" value="TonB-dependent receptor, plug domain"/>
    <property type="match status" value="1"/>
</dbReference>
<evidence type="ECO:0000256" key="1">
    <source>
        <dbReference type="ARBA" id="ARBA00004571"/>
    </source>
</evidence>
<dbReference type="Gene3D" id="2.40.170.20">
    <property type="entry name" value="TonB-dependent receptor, beta-barrel domain"/>
    <property type="match status" value="1"/>
</dbReference>
<dbReference type="InterPro" id="IPR037066">
    <property type="entry name" value="Plug_dom_sf"/>
</dbReference>
<dbReference type="PROSITE" id="PS52016">
    <property type="entry name" value="TONB_DEPENDENT_REC_3"/>
    <property type="match status" value="1"/>
</dbReference>
<dbReference type="Gene3D" id="2.60.40.1120">
    <property type="entry name" value="Carboxypeptidase-like, regulatory domain"/>
    <property type="match status" value="1"/>
</dbReference>
<evidence type="ECO:0000313" key="10">
    <source>
        <dbReference type="Proteomes" id="UP000293162"/>
    </source>
</evidence>
<accession>A0A4Q5LYH0</accession>
<evidence type="ECO:0000313" key="9">
    <source>
        <dbReference type="EMBL" id="RYU94832.1"/>
    </source>
</evidence>
<dbReference type="InterPro" id="IPR036942">
    <property type="entry name" value="Beta-barrel_TonB_sf"/>
</dbReference>
<dbReference type="GO" id="GO:0009279">
    <property type="term" value="C:cell outer membrane"/>
    <property type="evidence" value="ECO:0007669"/>
    <property type="project" value="UniProtKB-SubCell"/>
</dbReference>
<keyword evidence="2 7" id="KW-0813">Transport</keyword>
<dbReference type="NCBIfam" id="TIGR04056">
    <property type="entry name" value="OMP_RagA_SusC"/>
    <property type="match status" value="1"/>
</dbReference>
<keyword evidence="4 7" id="KW-0812">Transmembrane</keyword>
<dbReference type="InterPro" id="IPR008969">
    <property type="entry name" value="CarboxyPept-like_regulatory"/>
</dbReference>
<gene>
    <name evidence="9" type="ORF">EWM59_15090</name>
</gene>
<proteinExistence type="inferred from homology"/>
<dbReference type="EMBL" id="SEWF01000021">
    <property type="protein sequence ID" value="RYU94832.1"/>
    <property type="molecule type" value="Genomic_DNA"/>
</dbReference>
<reference evidence="9 10" key="1">
    <citation type="submission" date="2019-02" db="EMBL/GenBank/DDBJ databases">
        <title>Bacterial novel species Emticicia sp. 17J42-9 isolated from soil.</title>
        <authorList>
            <person name="Jung H.-Y."/>
        </authorList>
    </citation>
    <scope>NUCLEOTIDE SEQUENCE [LARGE SCALE GENOMIC DNA]</scope>
    <source>
        <strain evidence="9 10">17J42-9</strain>
    </source>
</reference>
<keyword evidence="10" id="KW-1185">Reference proteome</keyword>
<sequence length="1056" mass="115781">MKRHLYFLTVILLLPLVILAQDKVLTGVVSSVEEGTLPGVSIALKGTAIGTLTDANGKFSIKVPASGGILVFSAIGFTTLEEKIDNRSSFEISLVADAKTLNEVVVTALGISREKKSLGFSQQEVKGDNLVEARSTNVVNSLAGRIAGVRISSNGGPGSGSTIQIRGSSSVSGNNQPLIVLDGVPLQQQYDKQFGGGISEINPDNIKDISVLKGPNAAALYGSRAANGVILITSKDGSGSKGLGIEYNGNFTAERPLVKPDFQNTYGGGNGYTTWYSDGWSGTIQPDAYDQYKAAYGFVNPGRTTGTDGTDESWGAPMDGRLVRQWFSGKDVAPLTPQPNNWNEFWETGTSFTNHIALSGANEKGNFRLAYDRLDQKGIAFANGFERSNFKVNSNYNLTKYLSATVSGEYIKSGGNRTYQNGDTFIWSHRHVSWDQLANYEDYRGVHIQRAVAGKLPDTDPPNWQHTYFTNPYYTNKYLPNKNDKDRLVGNIAINAKILPYLKVMLRSGTDMWTDTRINIANFERVRNGNRTPGTYSEEVLRRQESNHDFLLSFDKNFGKNFSLVAQAGGALRTNYYKRNFTNVGELVVDGVYNLSNSNPSQNSVASRIEKTNVQSLYGSVQFGYLNALFLDVTARNDWSSTLPSNARSYFYPSVSASAVITDLINIPKNILSFGKVRASLAQVGNDADPYQLAQTFRASGSWNGSIPEYYENITISNSTLKPEITTGIELGLDLRFFKNKVGLDFTYYDQTTKNQILGVEISKASGYDKRILNAGQINNKGVEITLSGTPFETMSGFKWDVALNFARNRNLVVELAEGLTTYTLQERRGLISIAQVGQPYGSLYGIGFKHAPDGQLVYVDGLPVVETTPRVLGNIQPDWTGGMSNTFTYKRLSLSFLIDVKKGGDFFDEGTGTARWTGQYAETGIGREEGVIGKGVKNIGTADNPQYVPNDVIVAGNQFYGYNNPRRYHEAAIFDGSYIKLREISFGIRLPESMLRKVRIQNAKLSLVGRNLAILFKNAPHIDPEVDRFGGNSQGFAYGELPSSRSLGFNLSLGF</sequence>
<evidence type="ECO:0000256" key="2">
    <source>
        <dbReference type="ARBA" id="ARBA00022448"/>
    </source>
</evidence>
<keyword evidence="5 7" id="KW-0472">Membrane</keyword>
<evidence type="ECO:0000256" key="3">
    <source>
        <dbReference type="ARBA" id="ARBA00022452"/>
    </source>
</evidence>
<dbReference type="Pfam" id="PF13715">
    <property type="entry name" value="CarbopepD_reg_2"/>
    <property type="match status" value="1"/>
</dbReference>
<evidence type="ECO:0000256" key="7">
    <source>
        <dbReference type="PROSITE-ProRule" id="PRU01360"/>
    </source>
</evidence>
<keyword evidence="6 7" id="KW-0998">Cell outer membrane</keyword>
<dbReference type="NCBIfam" id="TIGR04057">
    <property type="entry name" value="SusC_RagA_signa"/>
    <property type="match status" value="1"/>
</dbReference>
<dbReference type="InterPro" id="IPR039426">
    <property type="entry name" value="TonB-dep_rcpt-like"/>
</dbReference>